<feature type="region of interest" description="Disordered" evidence="1">
    <location>
        <begin position="1"/>
        <end position="30"/>
    </location>
</feature>
<evidence type="ECO:0000313" key="3">
    <source>
        <dbReference type="Proteomes" id="UP000245618"/>
    </source>
</evidence>
<comment type="caution">
    <text evidence="2">The sequence shown here is derived from an EMBL/GenBank/DDBJ whole genome shotgun (WGS) entry which is preliminary data.</text>
</comment>
<gene>
    <name evidence="2" type="ORF">DB891_03575</name>
</gene>
<keyword evidence="3" id="KW-1185">Reference proteome</keyword>
<name>A0A2U1K084_9FLAO</name>
<organism evidence="2 3">
    <name type="scientific">Flavobacterium laiguense</name>
    <dbReference type="NCBI Taxonomy" id="2169409"/>
    <lineage>
        <taxon>Bacteria</taxon>
        <taxon>Pseudomonadati</taxon>
        <taxon>Bacteroidota</taxon>
        <taxon>Flavobacteriia</taxon>
        <taxon>Flavobacteriales</taxon>
        <taxon>Flavobacteriaceae</taxon>
        <taxon>Flavobacterium</taxon>
    </lineage>
</organism>
<dbReference type="SUPFAM" id="SSF100950">
    <property type="entry name" value="NagB/RpiA/CoA transferase-like"/>
    <property type="match status" value="1"/>
</dbReference>
<evidence type="ECO:0000256" key="1">
    <source>
        <dbReference type="SAM" id="MobiDB-lite"/>
    </source>
</evidence>
<evidence type="ECO:0000313" key="2">
    <source>
        <dbReference type="EMBL" id="PWA10920.1"/>
    </source>
</evidence>
<dbReference type="OrthoDB" id="1425114at2"/>
<dbReference type="InterPro" id="IPR037171">
    <property type="entry name" value="NagB/RpiA_transferase-like"/>
</dbReference>
<reference evidence="2 3" key="1">
    <citation type="submission" date="2018-04" db="EMBL/GenBank/DDBJ databases">
        <title>Flavobacterium sp. nov., isolated from glacier ice.</title>
        <authorList>
            <person name="Liu Q."/>
            <person name="Xin Y.-H."/>
        </authorList>
    </citation>
    <scope>NUCLEOTIDE SEQUENCE [LARGE SCALE GENOMIC DNA]</scope>
    <source>
        <strain evidence="2 3">LB2P30</strain>
    </source>
</reference>
<dbReference type="Gene3D" id="3.40.50.10420">
    <property type="entry name" value="NagB/RpiA/CoA transferase-like"/>
    <property type="match status" value="1"/>
</dbReference>
<dbReference type="AlphaFoldDB" id="A0A2U1K084"/>
<dbReference type="Proteomes" id="UP000245618">
    <property type="component" value="Unassembled WGS sequence"/>
</dbReference>
<dbReference type="InterPro" id="IPR024185">
    <property type="entry name" value="FTHF_cligase-like_sf"/>
</dbReference>
<sequence length="200" mass="22913">MSLFSKFFGTNNPASNEGKGHNGNKPTPDINSPLDEQFIYNFKRNGGKFLYCENLNEVKEQFENILEENDWFECEALCYEPKLYSLLEENKLTYGLNQNPQFLLSTCENLVAEEGSILFSSNQIKQKKPNELPSNIIILANTSQIIEGKSDGLSAIRKKYLTEYPTNITTIKYFEKAKEEDFTQYGSSAKNLYLLLLEDL</sequence>
<proteinExistence type="predicted"/>
<dbReference type="EMBL" id="QCZH01000002">
    <property type="protein sequence ID" value="PWA10920.1"/>
    <property type="molecule type" value="Genomic_DNA"/>
</dbReference>
<dbReference type="RefSeq" id="WP_116760666.1">
    <property type="nucleotide sequence ID" value="NZ_QCZH01000002.1"/>
</dbReference>
<protein>
    <submittedName>
        <fullName evidence="2">Lactate utilization protein B/C</fullName>
    </submittedName>
</protein>
<accession>A0A2U1K084</accession>